<protein>
    <submittedName>
        <fullName evidence="1">Uncharacterized protein</fullName>
    </submittedName>
</protein>
<name>A0A9P0L0N0_ACAOB</name>
<dbReference type="Proteomes" id="UP001152888">
    <property type="component" value="Unassembled WGS sequence"/>
</dbReference>
<keyword evidence="2" id="KW-1185">Reference proteome</keyword>
<evidence type="ECO:0000313" key="2">
    <source>
        <dbReference type="Proteomes" id="UP001152888"/>
    </source>
</evidence>
<comment type="caution">
    <text evidence="1">The sequence shown here is derived from an EMBL/GenBank/DDBJ whole genome shotgun (WGS) entry which is preliminary data.</text>
</comment>
<sequence>MVLWNIAKYQPYECSSLPGLLIKDIEFVYVLDYMSLFISQNAFQRNNRTQLVRK</sequence>
<organism evidence="1 2">
    <name type="scientific">Acanthoscelides obtectus</name>
    <name type="common">Bean weevil</name>
    <name type="synonym">Bruchus obtectus</name>
    <dbReference type="NCBI Taxonomy" id="200917"/>
    <lineage>
        <taxon>Eukaryota</taxon>
        <taxon>Metazoa</taxon>
        <taxon>Ecdysozoa</taxon>
        <taxon>Arthropoda</taxon>
        <taxon>Hexapoda</taxon>
        <taxon>Insecta</taxon>
        <taxon>Pterygota</taxon>
        <taxon>Neoptera</taxon>
        <taxon>Endopterygota</taxon>
        <taxon>Coleoptera</taxon>
        <taxon>Polyphaga</taxon>
        <taxon>Cucujiformia</taxon>
        <taxon>Chrysomeloidea</taxon>
        <taxon>Chrysomelidae</taxon>
        <taxon>Bruchinae</taxon>
        <taxon>Bruchini</taxon>
        <taxon>Acanthoscelides</taxon>
    </lineage>
</organism>
<accession>A0A9P0L0N0</accession>
<dbReference type="EMBL" id="CAKOFQ010006995">
    <property type="protein sequence ID" value="CAH1986197.1"/>
    <property type="molecule type" value="Genomic_DNA"/>
</dbReference>
<reference evidence="1" key="1">
    <citation type="submission" date="2022-03" db="EMBL/GenBank/DDBJ databases">
        <authorList>
            <person name="Sayadi A."/>
        </authorList>
    </citation>
    <scope>NUCLEOTIDE SEQUENCE</scope>
</reference>
<proteinExistence type="predicted"/>
<gene>
    <name evidence="1" type="ORF">ACAOBT_LOCUS17114</name>
</gene>
<dbReference type="AlphaFoldDB" id="A0A9P0L0N0"/>
<evidence type="ECO:0000313" key="1">
    <source>
        <dbReference type="EMBL" id="CAH1986197.1"/>
    </source>
</evidence>